<accession>A0A409VJK2</accession>
<comment type="caution">
    <text evidence="3">The sequence shown here is derived from an EMBL/GenBank/DDBJ whole genome shotgun (WGS) entry which is preliminary data.</text>
</comment>
<dbReference type="Proteomes" id="UP000284706">
    <property type="component" value="Unassembled WGS sequence"/>
</dbReference>
<keyword evidence="1" id="KW-1133">Transmembrane helix</keyword>
<dbReference type="InParanoid" id="A0A409VJK2"/>
<reference evidence="3 4" key="1">
    <citation type="journal article" date="2018" name="Evol. Lett.">
        <title>Horizontal gene cluster transfer increased hallucinogenic mushroom diversity.</title>
        <authorList>
            <person name="Reynolds H.T."/>
            <person name="Vijayakumar V."/>
            <person name="Gluck-Thaler E."/>
            <person name="Korotkin H.B."/>
            <person name="Matheny P.B."/>
            <person name="Slot J.C."/>
        </authorList>
    </citation>
    <scope>NUCLEOTIDE SEQUENCE [LARGE SCALE GENOMIC DNA]</scope>
    <source>
        <strain evidence="3 4">SRW20</strain>
    </source>
</reference>
<dbReference type="PANTHER" id="PTHR40465">
    <property type="entry name" value="CHROMOSOME 1, WHOLE GENOME SHOTGUN SEQUENCE"/>
    <property type="match status" value="1"/>
</dbReference>
<keyword evidence="1" id="KW-0812">Transmembrane</keyword>
<keyword evidence="4" id="KW-1185">Reference proteome</keyword>
<feature type="transmembrane region" description="Helical" evidence="1">
    <location>
        <begin position="20"/>
        <end position="42"/>
    </location>
</feature>
<organism evidence="3 4">
    <name type="scientific">Gymnopilus dilepis</name>
    <dbReference type="NCBI Taxonomy" id="231916"/>
    <lineage>
        <taxon>Eukaryota</taxon>
        <taxon>Fungi</taxon>
        <taxon>Dikarya</taxon>
        <taxon>Basidiomycota</taxon>
        <taxon>Agaricomycotina</taxon>
        <taxon>Agaricomycetes</taxon>
        <taxon>Agaricomycetidae</taxon>
        <taxon>Agaricales</taxon>
        <taxon>Agaricineae</taxon>
        <taxon>Hymenogastraceae</taxon>
        <taxon>Gymnopilus</taxon>
    </lineage>
</organism>
<dbReference type="Pfam" id="PF20152">
    <property type="entry name" value="DUF6534"/>
    <property type="match status" value="1"/>
</dbReference>
<feature type="transmembrane region" description="Helical" evidence="1">
    <location>
        <begin position="127"/>
        <end position="151"/>
    </location>
</feature>
<keyword evidence="1" id="KW-0472">Membrane</keyword>
<proteinExistence type="predicted"/>
<evidence type="ECO:0000313" key="4">
    <source>
        <dbReference type="Proteomes" id="UP000284706"/>
    </source>
</evidence>
<name>A0A409VJK2_9AGAR</name>
<feature type="transmembrane region" description="Helical" evidence="1">
    <location>
        <begin position="208"/>
        <end position="230"/>
    </location>
</feature>
<feature type="transmembrane region" description="Helical" evidence="1">
    <location>
        <begin position="236"/>
        <end position="255"/>
    </location>
</feature>
<dbReference type="STRING" id="231916.A0A409VJK2"/>
<evidence type="ECO:0000256" key="1">
    <source>
        <dbReference type="SAM" id="Phobius"/>
    </source>
</evidence>
<protein>
    <recommendedName>
        <fullName evidence="2">DUF6534 domain-containing protein</fullName>
    </recommendedName>
</protein>
<dbReference type="EMBL" id="NHYE01005631">
    <property type="protein sequence ID" value="PPQ66420.1"/>
    <property type="molecule type" value="Genomic_DNA"/>
</dbReference>
<feature type="domain" description="DUF6534" evidence="2">
    <location>
        <begin position="174"/>
        <end position="259"/>
    </location>
</feature>
<feature type="transmembrane region" description="Helical" evidence="1">
    <location>
        <begin position="97"/>
        <end position="115"/>
    </location>
</feature>
<dbReference type="OrthoDB" id="2798516at2759"/>
<feature type="transmembrane region" description="Helical" evidence="1">
    <location>
        <begin position="54"/>
        <end position="77"/>
    </location>
</feature>
<dbReference type="PANTHER" id="PTHR40465:SF1">
    <property type="entry name" value="DUF6534 DOMAIN-CONTAINING PROTEIN"/>
    <property type="match status" value="1"/>
</dbReference>
<evidence type="ECO:0000313" key="3">
    <source>
        <dbReference type="EMBL" id="PPQ66420.1"/>
    </source>
</evidence>
<evidence type="ECO:0000259" key="2">
    <source>
        <dbReference type="Pfam" id="PF20152"/>
    </source>
</evidence>
<gene>
    <name evidence="3" type="ORF">CVT26_011289</name>
</gene>
<feature type="transmembrane region" description="Helical" evidence="1">
    <location>
        <begin position="163"/>
        <end position="188"/>
    </location>
</feature>
<sequence>MAPTPLSLAHETLDNTIGAILVGIVFAAFLFGITTLQTYWYYHTYPNDSLLHKSSVAVLWTLDAFHLALVVHAVYTYTVTGFGNVLGLLDIIWSVKLQASINVIIILVVHSLYAMRVWLLGGYHRGLLGYIVALVVLGGFAIGVAFAYSIYTVHIYTDLEKVSWAINAALATATTIDFIIAGAMCYYLRKSKGSVTRLNSRISTVMQYTLSSGLFTSACSLAAMFCYILLPNTFVFLAVEFLLTKLYVGSFIAMLNARERKMEEPTSVDFATNPSWSWKHNLNVHATSSFWSPRPASSLTLPVSHPSSPKMATSTLPPTMPMIMHGR</sequence>
<dbReference type="AlphaFoldDB" id="A0A409VJK2"/>
<dbReference type="InterPro" id="IPR045339">
    <property type="entry name" value="DUF6534"/>
</dbReference>